<name>A0ABU1MAV8_9HYPH</name>
<evidence type="ECO:0000313" key="1">
    <source>
        <dbReference type="EMBL" id="MDR6433177.1"/>
    </source>
</evidence>
<evidence type="ECO:0008006" key="3">
    <source>
        <dbReference type="Google" id="ProtNLM"/>
    </source>
</evidence>
<dbReference type="RefSeq" id="WP_310013731.1">
    <property type="nucleotide sequence ID" value="NZ_JAVDQT010000004.1"/>
</dbReference>
<accession>A0ABU1MAV8</accession>
<reference evidence="1 2" key="1">
    <citation type="submission" date="2023-07" db="EMBL/GenBank/DDBJ databases">
        <title>Sorghum-associated microbial communities from plants grown in Nebraska, USA.</title>
        <authorList>
            <person name="Schachtman D."/>
        </authorList>
    </citation>
    <scope>NUCLEOTIDE SEQUENCE [LARGE SCALE GENOMIC DNA]</scope>
    <source>
        <strain evidence="1 2">DS1730</strain>
    </source>
</reference>
<dbReference type="EMBL" id="JAVDQT010000004">
    <property type="protein sequence ID" value="MDR6433177.1"/>
    <property type="molecule type" value="Genomic_DNA"/>
</dbReference>
<evidence type="ECO:0000313" key="2">
    <source>
        <dbReference type="Proteomes" id="UP001184614"/>
    </source>
</evidence>
<sequence>MYNNSVDKKDWFRPLPAPELPQAKLIEGKLVIDFDTIPEDDPYIDIFIPALTKPLDDDLMTAYIDIESSPSQITSKHKPKYLFKISINNISNGFHIAWYTVKDTYDNIAYSFILKFYIINSKFKSYPAPTFPQSAIVNGRTTLDYENLEATQGAVIDVRYPSISEGQTVVVDWIGCDAATIPVPETLYSTKIPVAASDAKAGSVSTLIPLDFIAPIKVNGKGFATYTVYNSRSELQGISHASEVYVLEQIRVPFYIDATQGAPTDDLKQPKWNSWVVATLTGPPGTRFEADISFGAEFVGTQMTPYSAVLNQNGQARFRVRSSVSLVTITARISDQPSVSATTNAIYYPSPFSGTNGMITYNYTDNIPADGQTPSIITLTANQDDVKTLTITVTGHALINYVYPSSANITFGNDGTATVNIINKVKEQVLVRIFTDDGNKEAEFTINFH</sequence>
<dbReference type="Proteomes" id="UP001184614">
    <property type="component" value="Unassembled WGS sequence"/>
</dbReference>
<proteinExistence type="predicted"/>
<comment type="caution">
    <text evidence="1">The sequence shown here is derived from an EMBL/GenBank/DDBJ whole genome shotgun (WGS) entry which is preliminary data.</text>
</comment>
<gene>
    <name evidence="1" type="ORF">J2782_002923</name>
</gene>
<protein>
    <recommendedName>
        <fullName evidence="3">Big-1 domain-containing protein</fullName>
    </recommendedName>
</protein>
<keyword evidence="2" id="KW-1185">Reference proteome</keyword>
<organism evidence="1 2">
    <name type="scientific">Brucella pseudogrignonensis</name>
    <dbReference type="NCBI Taxonomy" id="419475"/>
    <lineage>
        <taxon>Bacteria</taxon>
        <taxon>Pseudomonadati</taxon>
        <taxon>Pseudomonadota</taxon>
        <taxon>Alphaproteobacteria</taxon>
        <taxon>Hyphomicrobiales</taxon>
        <taxon>Brucellaceae</taxon>
        <taxon>Brucella/Ochrobactrum group</taxon>
        <taxon>Brucella</taxon>
    </lineage>
</organism>